<dbReference type="OrthoDB" id="3943624at2759"/>
<accession>A0A6A6SY63</accession>
<dbReference type="InterPro" id="IPR001138">
    <property type="entry name" value="Zn2Cys6_DnaBD"/>
</dbReference>
<dbReference type="GO" id="GO:0005634">
    <property type="term" value="C:nucleus"/>
    <property type="evidence" value="ECO:0007669"/>
    <property type="project" value="UniProtKB-SubCell"/>
</dbReference>
<dbReference type="GO" id="GO:0008270">
    <property type="term" value="F:zinc ion binding"/>
    <property type="evidence" value="ECO:0007669"/>
    <property type="project" value="InterPro"/>
</dbReference>
<organism evidence="4 5">
    <name type="scientific">Lophiostoma macrostomum CBS 122681</name>
    <dbReference type="NCBI Taxonomy" id="1314788"/>
    <lineage>
        <taxon>Eukaryota</taxon>
        <taxon>Fungi</taxon>
        <taxon>Dikarya</taxon>
        <taxon>Ascomycota</taxon>
        <taxon>Pezizomycotina</taxon>
        <taxon>Dothideomycetes</taxon>
        <taxon>Pleosporomycetidae</taxon>
        <taxon>Pleosporales</taxon>
        <taxon>Lophiostomataceae</taxon>
        <taxon>Lophiostoma</taxon>
    </lineage>
</organism>
<dbReference type="EMBL" id="MU004433">
    <property type="protein sequence ID" value="KAF2651154.1"/>
    <property type="molecule type" value="Genomic_DNA"/>
</dbReference>
<evidence type="ECO:0000259" key="3">
    <source>
        <dbReference type="PROSITE" id="PS50048"/>
    </source>
</evidence>
<gene>
    <name evidence="4" type="ORF">K491DRAFT_637975</name>
</gene>
<name>A0A6A6SY63_9PLEO</name>
<dbReference type="SMART" id="SM00066">
    <property type="entry name" value="GAL4"/>
    <property type="match status" value="1"/>
</dbReference>
<sequence>MDTETIMMSRALTTIDGNGSGSCWTCTRRNKRCDEGLPYCKTCLASGMRCHGYRPRFNWPWSTSTRQTRKRKGTRRRVGVKPLTGNALVESGANQPRLQPVYGVETENNYLVQHYLCNISRIALAVDYNENGYRSLLKLALAHEEIMDGLLAVSASHYCRWQNKADDLSHSHLRRAAKGLKARFESTRFAEDCTTVALMLLFISYEVFLGSTRWRPHYDAIRAWVQSRSDCSDLDPFLKTWICMVDTQCALNTGNAGLGELESWMGGQGDESHHNNMIDPLFGCSVRLPPLMATASRLYIEARELSLVVTIDKVNNLKRSIRETKIDLQAQPILNTTCASTSPNSFCMAPSMGQHDLPRRVMATAEIFRLATELYTHRIAYAPGYDASEEVERLIQEALNLMTVVPDVMGPGANLGWCFVVIGSELDLAEHRDYIRSRVASLHQLGMHNSKSSEKILEHVWAHRDLVACGIAQPLRWQDIVQQIGEQQILV</sequence>
<keyword evidence="5" id="KW-1185">Reference proteome</keyword>
<keyword evidence="2" id="KW-0539">Nucleus</keyword>
<reference evidence="4" key="1">
    <citation type="journal article" date="2020" name="Stud. Mycol.">
        <title>101 Dothideomycetes genomes: a test case for predicting lifestyles and emergence of pathogens.</title>
        <authorList>
            <person name="Haridas S."/>
            <person name="Albert R."/>
            <person name="Binder M."/>
            <person name="Bloem J."/>
            <person name="Labutti K."/>
            <person name="Salamov A."/>
            <person name="Andreopoulos B."/>
            <person name="Baker S."/>
            <person name="Barry K."/>
            <person name="Bills G."/>
            <person name="Bluhm B."/>
            <person name="Cannon C."/>
            <person name="Castanera R."/>
            <person name="Culley D."/>
            <person name="Daum C."/>
            <person name="Ezra D."/>
            <person name="Gonzalez J."/>
            <person name="Henrissat B."/>
            <person name="Kuo A."/>
            <person name="Liang C."/>
            <person name="Lipzen A."/>
            <person name="Lutzoni F."/>
            <person name="Magnuson J."/>
            <person name="Mondo S."/>
            <person name="Nolan M."/>
            <person name="Ohm R."/>
            <person name="Pangilinan J."/>
            <person name="Park H.-J."/>
            <person name="Ramirez L."/>
            <person name="Alfaro M."/>
            <person name="Sun H."/>
            <person name="Tritt A."/>
            <person name="Yoshinaga Y."/>
            <person name="Zwiers L.-H."/>
            <person name="Turgeon B."/>
            <person name="Goodwin S."/>
            <person name="Spatafora J."/>
            <person name="Crous P."/>
            <person name="Grigoriev I."/>
        </authorList>
    </citation>
    <scope>NUCLEOTIDE SEQUENCE</scope>
    <source>
        <strain evidence="4">CBS 122681</strain>
    </source>
</reference>
<dbReference type="InterPro" id="IPR021858">
    <property type="entry name" value="Fun_TF"/>
</dbReference>
<evidence type="ECO:0000256" key="2">
    <source>
        <dbReference type="ARBA" id="ARBA00023242"/>
    </source>
</evidence>
<dbReference type="PROSITE" id="PS50048">
    <property type="entry name" value="ZN2_CY6_FUNGAL_2"/>
    <property type="match status" value="1"/>
</dbReference>
<dbReference type="PANTHER" id="PTHR37534">
    <property type="entry name" value="TRANSCRIPTIONAL ACTIVATOR PROTEIN UGA3"/>
    <property type="match status" value="1"/>
</dbReference>
<dbReference type="PANTHER" id="PTHR37534:SF46">
    <property type="entry name" value="ZN(II)2CYS6 TRANSCRIPTION FACTOR (EUROFUNG)"/>
    <property type="match status" value="1"/>
</dbReference>
<protein>
    <recommendedName>
        <fullName evidence="3">Zn(2)-C6 fungal-type domain-containing protein</fullName>
    </recommendedName>
</protein>
<dbReference type="Pfam" id="PF11951">
    <property type="entry name" value="Fungal_trans_2"/>
    <property type="match status" value="1"/>
</dbReference>
<comment type="subcellular location">
    <subcellularLocation>
        <location evidence="1">Nucleus</location>
    </subcellularLocation>
</comment>
<feature type="domain" description="Zn(2)-C6 fungal-type" evidence="3">
    <location>
        <begin position="22"/>
        <end position="50"/>
    </location>
</feature>
<dbReference type="SUPFAM" id="SSF57701">
    <property type="entry name" value="Zn2/Cys6 DNA-binding domain"/>
    <property type="match status" value="1"/>
</dbReference>
<evidence type="ECO:0000313" key="5">
    <source>
        <dbReference type="Proteomes" id="UP000799324"/>
    </source>
</evidence>
<evidence type="ECO:0000313" key="4">
    <source>
        <dbReference type="EMBL" id="KAF2651154.1"/>
    </source>
</evidence>
<proteinExistence type="predicted"/>
<dbReference type="AlphaFoldDB" id="A0A6A6SY63"/>
<dbReference type="GO" id="GO:0000981">
    <property type="term" value="F:DNA-binding transcription factor activity, RNA polymerase II-specific"/>
    <property type="evidence" value="ECO:0007669"/>
    <property type="project" value="InterPro"/>
</dbReference>
<dbReference type="InterPro" id="IPR036864">
    <property type="entry name" value="Zn2-C6_fun-type_DNA-bd_sf"/>
</dbReference>
<dbReference type="Proteomes" id="UP000799324">
    <property type="component" value="Unassembled WGS sequence"/>
</dbReference>
<evidence type="ECO:0000256" key="1">
    <source>
        <dbReference type="ARBA" id="ARBA00004123"/>
    </source>
</evidence>
<dbReference type="Pfam" id="PF00172">
    <property type="entry name" value="Zn_clus"/>
    <property type="match status" value="1"/>
</dbReference>